<feature type="transmembrane region" description="Helical" evidence="7">
    <location>
        <begin position="195"/>
        <end position="220"/>
    </location>
</feature>
<dbReference type="InterPro" id="IPR003660">
    <property type="entry name" value="HAMP_dom"/>
</dbReference>
<evidence type="ECO:0000259" key="9">
    <source>
        <dbReference type="PROSITE" id="PS50885"/>
    </source>
</evidence>
<dbReference type="PANTHER" id="PTHR42878:SF15">
    <property type="entry name" value="BACTERIOPHYTOCHROME"/>
    <property type="match status" value="1"/>
</dbReference>
<comment type="subcellular location">
    <subcellularLocation>
        <location evidence="2">Membrane</location>
    </subcellularLocation>
</comment>
<evidence type="ECO:0000256" key="7">
    <source>
        <dbReference type="SAM" id="Phobius"/>
    </source>
</evidence>
<dbReference type="Proteomes" id="UP000239872">
    <property type="component" value="Unassembled WGS sequence"/>
</dbReference>
<comment type="caution">
    <text evidence="10">The sequence shown here is derived from an EMBL/GenBank/DDBJ whole genome shotgun (WGS) entry which is preliminary data.</text>
</comment>
<proteinExistence type="predicted"/>
<dbReference type="InterPro" id="IPR004358">
    <property type="entry name" value="Sig_transdc_His_kin-like_C"/>
</dbReference>
<dbReference type="InterPro" id="IPR003594">
    <property type="entry name" value="HATPase_dom"/>
</dbReference>
<dbReference type="GO" id="GO:0030295">
    <property type="term" value="F:protein kinase activator activity"/>
    <property type="evidence" value="ECO:0007669"/>
    <property type="project" value="TreeGrafter"/>
</dbReference>
<dbReference type="InterPro" id="IPR003661">
    <property type="entry name" value="HisK_dim/P_dom"/>
</dbReference>
<dbReference type="InterPro" id="IPR036890">
    <property type="entry name" value="HATPase_C_sf"/>
</dbReference>
<feature type="domain" description="HAMP" evidence="9">
    <location>
        <begin position="217"/>
        <end position="269"/>
    </location>
</feature>
<dbReference type="AlphaFoldDB" id="A0A2S7SS75"/>
<feature type="transmembrane region" description="Helical" evidence="7">
    <location>
        <begin position="12"/>
        <end position="31"/>
    </location>
</feature>
<evidence type="ECO:0000256" key="5">
    <source>
        <dbReference type="ARBA" id="ARBA00022679"/>
    </source>
</evidence>
<dbReference type="Gene3D" id="6.10.340.10">
    <property type="match status" value="1"/>
</dbReference>
<reference evidence="10 11" key="1">
    <citation type="submission" date="2018-01" db="EMBL/GenBank/DDBJ databases">
        <title>A novel member of the phylum Bacteroidetes isolated from glacier ice.</title>
        <authorList>
            <person name="Liu Q."/>
            <person name="Xin Y.-H."/>
        </authorList>
    </citation>
    <scope>NUCLEOTIDE SEQUENCE [LARGE SCALE GENOMIC DNA]</scope>
    <source>
        <strain evidence="10 11">RB1R16</strain>
    </source>
</reference>
<evidence type="ECO:0000256" key="2">
    <source>
        <dbReference type="ARBA" id="ARBA00004370"/>
    </source>
</evidence>
<evidence type="ECO:0000259" key="8">
    <source>
        <dbReference type="PROSITE" id="PS50109"/>
    </source>
</evidence>
<dbReference type="RefSeq" id="WP_105040541.1">
    <property type="nucleotide sequence ID" value="NZ_PPSL01000005.1"/>
</dbReference>
<name>A0A2S7SS75_9BACT</name>
<dbReference type="InterPro" id="IPR005467">
    <property type="entry name" value="His_kinase_dom"/>
</dbReference>
<evidence type="ECO:0000256" key="4">
    <source>
        <dbReference type="ARBA" id="ARBA00022553"/>
    </source>
</evidence>
<dbReference type="SUPFAM" id="SSF55874">
    <property type="entry name" value="ATPase domain of HSP90 chaperone/DNA topoisomerase II/histidine kinase"/>
    <property type="match status" value="1"/>
</dbReference>
<dbReference type="EC" id="2.7.13.3" evidence="3"/>
<dbReference type="PROSITE" id="PS50885">
    <property type="entry name" value="HAMP"/>
    <property type="match status" value="1"/>
</dbReference>
<dbReference type="GO" id="GO:0007234">
    <property type="term" value="P:osmosensory signaling via phosphorelay pathway"/>
    <property type="evidence" value="ECO:0007669"/>
    <property type="project" value="TreeGrafter"/>
</dbReference>
<keyword evidence="5" id="KW-0808">Transferase</keyword>
<comment type="catalytic activity">
    <reaction evidence="1">
        <text>ATP + protein L-histidine = ADP + protein N-phospho-L-histidine.</text>
        <dbReference type="EC" id="2.7.13.3"/>
    </reaction>
</comment>
<feature type="domain" description="Histidine kinase" evidence="8">
    <location>
        <begin position="330"/>
        <end position="544"/>
    </location>
</feature>
<dbReference type="InterPro" id="IPR036097">
    <property type="entry name" value="HisK_dim/P_sf"/>
</dbReference>
<dbReference type="PANTHER" id="PTHR42878">
    <property type="entry name" value="TWO-COMPONENT HISTIDINE KINASE"/>
    <property type="match status" value="1"/>
</dbReference>
<dbReference type="CDD" id="cd00082">
    <property type="entry name" value="HisKA"/>
    <property type="match status" value="1"/>
</dbReference>
<dbReference type="EMBL" id="PPSL01000005">
    <property type="protein sequence ID" value="PQJ09769.1"/>
    <property type="molecule type" value="Genomic_DNA"/>
</dbReference>
<organism evidence="10 11">
    <name type="scientific">Flavipsychrobacter stenotrophus</name>
    <dbReference type="NCBI Taxonomy" id="2077091"/>
    <lineage>
        <taxon>Bacteria</taxon>
        <taxon>Pseudomonadati</taxon>
        <taxon>Bacteroidota</taxon>
        <taxon>Chitinophagia</taxon>
        <taxon>Chitinophagales</taxon>
        <taxon>Chitinophagaceae</taxon>
        <taxon>Flavipsychrobacter</taxon>
    </lineage>
</organism>
<gene>
    <name evidence="10" type="ORF">CJD36_017735</name>
</gene>
<dbReference type="InterPro" id="IPR050351">
    <property type="entry name" value="BphY/WalK/GraS-like"/>
</dbReference>
<keyword evidence="11" id="KW-1185">Reference proteome</keyword>
<keyword evidence="7" id="KW-1133">Transmembrane helix</keyword>
<dbReference type="PROSITE" id="PS50109">
    <property type="entry name" value="HIS_KIN"/>
    <property type="match status" value="1"/>
</dbReference>
<dbReference type="Gene3D" id="1.10.287.130">
    <property type="match status" value="1"/>
</dbReference>
<dbReference type="GO" id="GO:0016020">
    <property type="term" value="C:membrane"/>
    <property type="evidence" value="ECO:0007669"/>
    <property type="project" value="UniProtKB-SubCell"/>
</dbReference>
<dbReference type="SUPFAM" id="SSF47384">
    <property type="entry name" value="Homodimeric domain of signal transducing histidine kinase"/>
    <property type="match status" value="1"/>
</dbReference>
<evidence type="ECO:0000256" key="3">
    <source>
        <dbReference type="ARBA" id="ARBA00012438"/>
    </source>
</evidence>
<dbReference type="GO" id="GO:0000156">
    <property type="term" value="F:phosphorelay response regulator activity"/>
    <property type="evidence" value="ECO:0007669"/>
    <property type="project" value="TreeGrafter"/>
</dbReference>
<dbReference type="OrthoDB" id="9766459at2"/>
<dbReference type="SMART" id="SM00387">
    <property type="entry name" value="HATPase_c"/>
    <property type="match status" value="1"/>
</dbReference>
<keyword evidence="6" id="KW-0418">Kinase</keyword>
<evidence type="ECO:0000256" key="6">
    <source>
        <dbReference type="ARBA" id="ARBA00022777"/>
    </source>
</evidence>
<keyword evidence="7" id="KW-0812">Transmembrane</keyword>
<evidence type="ECO:0000256" key="1">
    <source>
        <dbReference type="ARBA" id="ARBA00000085"/>
    </source>
</evidence>
<dbReference type="GO" id="GO:0000155">
    <property type="term" value="F:phosphorelay sensor kinase activity"/>
    <property type="evidence" value="ECO:0007669"/>
    <property type="project" value="InterPro"/>
</dbReference>
<accession>A0A2S7SS75</accession>
<keyword evidence="4" id="KW-0597">Phosphoprotein</keyword>
<evidence type="ECO:0000313" key="11">
    <source>
        <dbReference type="Proteomes" id="UP000239872"/>
    </source>
</evidence>
<sequence>MNLSIRGKIAGSFLILIVVFVANGIITIVTLDKSKKLSDYISTVIDPTQTALGDFKEVLIRSKMYTTNWVFLRADQEDKRALNDLHTVEYPNLKIKLNILYTQLNDRKMADSLKVVFAEFEQLIGIEQHLMNSLRTFTDYDDPVKKMNAEQLIDDNIIPYTAQLMERLTRILSYERDAKLRDYILWEAYSTRLRLFISVLVTFLAILSVILSRYFMLIIIEPIDKIRIIISDLGKGITRKIDDNVQKDEIGEMILSVNRLSEKLEEMATFAKEVGKRQFKLSYQPLSKQDTLGTALLTMRDNLKASEDELTQTASYLIQRNRDLEQFSYIISHNLRAPVANIRGIAQVIGFTDFTTDNNKELFDGLATSVEKLDGVIMDLNYILQFRQEITEQKENVHFSSLLEDVILSIDSIIKRENVKVTCDFSAINEIQSLKSYFNSIFFNLISNSIKYKQLEKQPVIRIVSVKLEDRLQIIFQDNGLGIDLAKRGGEVFGLYKRFHNHVDGKGMGLYMVKTQVESLGGKITVVSEINKGTKFIIEFTMTKQ</sequence>
<dbReference type="PRINTS" id="PR00344">
    <property type="entry name" value="BCTRLSENSOR"/>
</dbReference>
<dbReference type="Pfam" id="PF02518">
    <property type="entry name" value="HATPase_c"/>
    <property type="match status" value="1"/>
</dbReference>
<evidence type="ECO:0000313" key="10">
    <source>
        <dbReference type="EMBL" id="PQJ09769.1"/>
    </source>
</evidence>
<keyword evidence="7" id="KW-0472">Membrane</keyword>
<dbReference type="Gene3D" id="3.30.565.10">
    <property type="entry name" value="Histidine kinase-like ATPase, C-terminal domain"/>
    <property type="match status" value="1"/>
</dbReference>
<protein>
    <recommendedName>
        <fullName evidence="3">histidine kinase</fullName>
        <ecNumber evidence="3">2.7.13.3</ecNumber>
    </recommendedName>
</protein>